<dbReference type="PANTHER" id="PTHR43295:SF9">
    <property type="entry name" value="BIOSYNTHETIC ARGININE DECARBOXYLASE"/>
    <property type="match status" value="1"/>
</dbReference>
<reference evidence="4" key="1">
    <citation type="submission" date="2020-07" db="EMBL/GenBank/DDBJ databases">
        <title>Huge and variable diversity of episymbiotic CPR bacteria and DPANN archaea in groundwater ecosystems.</title>
        <authorList>
            <person name="He C.Y."/>
            <person name="Keren R."/>
            <person name="Whittaker M."/>
            <person name="Farag I.F."/>
            <person name="Doudna J."/>
            <person name="Cate J.H.D."/>
            <person name="Banfield J.F."/>
        </authorList>
    </citation>
    <scope>NUCLEOTIDE SEQUENCE</scope>
    <source>
        <strain evidence="4">NC_groundwater_928_Pr1_S-0.2um_72_17</strain>
    </source>
</reference>
<dbReference type="Pfam" id="PF02784">
    <property type="entry name" value="Orn_Arg_deC_N"/>
    <property type="match status" value="1"/>
</dbReference>
<evidence type="ECO:0000313" key="4">
    <source>
        <dbReference type="EMBL" id="MBI3539530.1"/>
    </source>
</evidence>
<evidence type="ECO:0000313" key="5">
    <source>
        <dbReference type="Proteomes" id="UP000807850"/>
    </source>
</evidence>
<dbReference type="InterPro" id="IPR029066">
    <property type="entry name" value="PLP-binding_barrel"/>
</dbReference>
<dbReference type="Gene3D" id="3.20.20.10">
    <property type="entry name" value="Alanine racemase"/>
    <property type="match status" value="1"/>
</dbReference>
<sequence length="239" mass="26822">MKEIRGWTTNDSKALYNVAGWSSDYFGINEVGHVEVTPNGADGARLDLHDLLQDLQRRGLGLPLLMRFSDILHSRVRTLFGCFDDAIREYGYQGRFRGVYPIKVNQQHQVVEELVRFGRPFGLGLEAGSKPELLAALALLDNPDALLVLNGYKDIEYVETALLSQKLGRYPILVIDRFREVDLVLQTARRLGIRPHIGVRAKLTTKGAGKWMESTGDRSKFGLSATEIVLLLDKLRDEG</sequence>
<proteinExistence type="predicted"/>
<dbReference type="PROSITE" id="PS00878">
    <property type="entry name" value="ODR_DC_2_1"/>
    <property type="match status" value="1"/>
</dbReference>
<feature type="domain" description="Orn/DAP/Arg decarboxylase 2 N-terminal" evidence="3">
    <location>
        <begin position="95"/>
        <end position="231"/>
    </location>
</feature>
<dbReference type="GO" id="GO:0008792">
    <property type="term" value="F:arginine decarboxylase activity"/>
    <property type="evidence" value="ECO:0007669"/>
    <property type="project" value="InterPro"/>
</dbReference>
<evidence type="ECO:0000256" key="2">
    <source>
        <dbReference type="ARBA" id="ARBA00022898"/>
    </source>
</evidence>
<dbReference type="Proteomes" id="UP000807850">
    <property type="component" value="Unassembled WGS sequence"/>
</dbReference>
<dbReference type="PANTHER" id="PTHR43295">
    <property type="entry name" value="ARGININE DECARBOXYLASE"/>
    <property type="match status" value="1"/>
</dbReference>
<dbReference type="InterPro" id="IPR009006">
    <property type="entry name" value="Ala_racemase/Decarboxylase_C"/>
</dbReference>
<dbReference type="PRINTS" id="PR01180">
    <property type="entry name" value="ARGDCRBXLASE"/>
</dbReference>
<evidence type="ECO:0000259" key="3">
    <source>
        <dbReference type="Pfam" id="PF02784"/>
    </source>
</evidence>
<dbReference type="EMBL" id="JACQAY010000142">
    <property type="protein sequence ID" value="MBI3539530.1"/>
    <property type="molecule type" value="Genomic_DNA"/>
</dbReference>
<dbReference type="SUPFAM" id="SSF51419">
    <property type="entry name" value="PLP-binding barrel"/>
    <property type="match status" value="1"/>
</dbReference>
<dbReference type="GO" id="GO:0008295">
    <property type="term" value="P:spermidine biosynthetic process"/>
    <property type="evidence" value="ECO:0007669"/>
    <property type="project" value="InterPro"/>
</dbReference>
<protein>
    <submittedName>
        <fullName evidence="4">Arginine decarboxylase</fullName>
    </submittedName>
</protein>
<comment type="caution">
    <text evidence="4">The sequence shown here is derived from an EMBL/GenBank/DDBJ whole genome shotgun (WGS) entry which is preliminary data.</text>
</comment>
<accession>A0A9D6L9M3</accession>
<keyword evidence="2" id="KW-0663">Pyridoxal phosphate</keyword>
<evidence type="ECO:0000256" key="1">
    <source>
        <dbReference type="ARBA" id="ARBA00001933"/>
    </source>
</evidence>
<comment type="cofactor">
    <cofactor evidence="1">
        <name>pyridoxal 5'-phosphate</name>
        <dbReference type="ChEBI" id="CHEBI:597326"/>
    </cofactor>
</comment>
<dbReference type="InterPro" id="IPR022653">
    <property type="entry name" value="De-COase2_pyr-phos_BS"/>
</dbReference>
<organism evidence="4 5">
    <name type="scientific">Eiseniibacteriota bacterium</name>
    <dbReference type="NCBI Taxonomy" id="2212470"/>
    <lineage>
        <taxon>Bacteria</taxon>
        <taxon>Candidatus Eiseniibacteriota</taxon>
    </lineage>
</organism>
<dbReference type="InterPro" id="IPR002985">
    <property type="entry name" value="Arg_decrbxlase"/>
</dbReference>
<name>A0A9D6L9M3_UNCEI</name>
<dbReference type="InterPro" id="IPR022644">
    <property type="entry name" value="De-COase2_N"/>
</dbReference>
<feature type="non-terminal residue" evidence="4">
    <location>
        <position position="239"/>
    </location>
</feature>
<dbReference type="GO" id="GO:0006527">
    <property type="term" value="P:L-arginine catabolic process"/>
    <property type="evidence" value="ECO:0007669"/>
    <property type="project" value="InterPro"/>
</dbReference>
<dbReference type="AlphaFoldDB" id="A0A9D6L9M3"/>
<gene>
    <name evidence="4" type="ORF">HY076_04600</name>
</gene>
<dbReference type="Gene3D" id="2.40.37.10">
    <property type="entry name" value="Lyase, Ornithine Decarboxylase, Chain A, domain 1"/>
    <property type="match status" value="1"/>
</dbReference>